<comment type="catalytic activity">
    <reaction evidence="1 8">
        <text>malonyl-[ACP] + S-adenosyl-L-methionine = malonyl-[ACP] methyl ester + S-adenosyl-L-homocysteine</text>
        <dbReference type="Rhea" id="RHEA:17105"/>
        <dbReference type="Rhea" id="RHEA-COMP:9623"/>
        <dbReference type="Rhea" id="RHEA-COMP:9954"/>
        <dbReference type="ChEBI" id="CHEBI:57856"/>
        <dbReference type="ChEBI" id="CHEBI:59789"/>
        <dbReference type="ChEBI" id="CHEBI:78449"/>
        <dbReference type="ChEBI" id="CHEBI:78845"/>
        <dbReference type="EC" id="2.1.1.197"/>
    </reaction>
</comment>
<dbReference type="AlphaFoldDB" id="A0A1R4H8T4"/>
<evidence type="ECO:0000256" key="7">
    <source>
        <dbReference type="ARBA" id="ARBA00022756"/>
    </source>
</evidence>
<dbReference type="NCBIfam" id="TIGR02072">
    <property type="entry name" value="BioC"/>
    <property type="match status" value="1"/>
</dbReference>
<dbReference type="PANTHER" id="PTHR13090">
    <property type="entry name" value="ARGININE-HYDROXYLASE NDUFAF5, MITOCHONDRIAL"/>
    <property type="match status" value="1"/>
</dbReference>
<evidence type="ECO:0000256" key="8">
    <source>
        <dbReference type="HAMAP-Rule" id="MF_00835"/>
    </source>
</evidence>
<accession>A0A1R4H8T4</accession>
<dbReference type="Proteomes" id="UP000195442">
    <property type="component" value="Unassembled WGS sequence"/>
</dbReference>
<evidence type="ECO:0000256" key="3">
    <source>
        <dbReference type="ARBA" id="ARBA00012327"/>
    </source>
</evidence>
<dbReference type="EC" id="2.1.1.197" evidence="3 8"/>
<dbReference type="GO" id="GO:0102130">
    <property type="term" value="F:malonyl-CoA methyltransferase activity"/>
    <property type="evidence" value="ECO:0007669"/>
    <property type="project" value="UniProtKB-EC"/>
</dbReference>
<dbReference type="GO" id="GO:0010340">
    <property type="term" value="F:carboxyl-O-methyltransferase activity"/>
    <property type="evidence" value="ECO:0007669"/>
    <property type="project" value="UniProtKB-UniRule"/>
</dbReference>
<comment type="pathway">
    <text evidence="2 8">Cofactor biosynthesis; biotin biosynthesis.</text>
</comment>
<gene>
    <name evidence="8 10" type="primary">bioC</name>
    <name evidence="10" type="ORF">CRENPOLYSF2_2710004</name>
</gene>
<keyword evidence="6 8" id="KW-0949">S-adenosyl-L-methionine</keyword>
<dbReference type="Gene3D" id="3.40.50.150">
    <property type="entry name" value="Vaccinia Virus protein VP39"/>
    <property type="match status" value="1"/>
</dbReference>
<proteinExistence type="inferred from homology"/>
<keyword evidence="7 8" id="KW-0093">Biotin biosynthesis</keyword>
<reference evidence="11" key="1">
    <citation type="submission" date="2017-02" db="EMBL/GenBank/DDBJ databases">
        <authorList>
            <person name="Daims H."/>
        </authorList>
    </citation>
    <scope>NUCLEOTIDE SEQUENCE [LARGE SCALE GENOMIC DNA]</scope>
</reference>
<dbReference type="SUPFAM" id="SSF53335">
    <property type="entry name" value="S-adenosyl-L-methionine-dependent methyltransferases"/>
    <property type="match status" value="1"/>
</dbReference>
<comment type="function">
    <text evidence="8">Converts the free carboxyl group of a malonyl-thioester to its methyl ester by transfer of a methyl group from S-adenosyl-L-methionine (SAM). It allows to synthesize pimeloyl-ACP via the fatty acid synthetic pathway.</text>
</comment>
<evidence type="ECO:0000256" key="2">
    <source>
        <dbReference type="ARBA" id="ARBA00004746"/>
    </source>
</evidence>
<dbReference type="InterPro" id="IPR013216">
    <property type="entry name" value="Methyltransf_11"/>
</dbReference>
<organism evidence="10 11">
    <name type="scientific">Crenothrix polyspora</name>
    <dbReference type="NCBI Taxonomy" id="360316"/>
    <lineage>
        <taxon>Bacteria</taxon>
        <taxon>Pseudomonadati</taxon>
        <taxon>Pseudomonadota</taxon>
        <taxon>Gammaproteobacteria</taxon>
        <taxon>Methylococcales</taxon>
        <taxon>Crenotrichaceae</taxon>
        <taxon>Crenothrix</taxon>
    </lineage>
</organism>
<dbReference type="CDD" id="cd02440">
    <property type="entry name" value="AdoMet_MTases"/>
    <property type="match status" value="1"/>
</dbReference>
<feature type="domain" description="Methyltransferase type 11" evidence="9">
    <location>
        <begin position="51"/>
        <end position="147"/>
    </location>
</feature>
<dbReference type="GO" id="GO:0008757">
    <property type="term" value="F:S-adenosylmethionine-dependent methyltransferase activity"/>
    <property type="evidence" value="ECO:0007669"/>
    <property type="project" value="InterPro"/>
</dbReference>
<evidence type="ECO:0000256" key="4">
    <source>
        <dbReference type="ARBA" id="ARBA00022603"/>
    </source>
</evidence>
<evidence type="ECO:0000256" key="5">
    <source>
        <dbReference type="ARBA" id="ARBA00022679"/>
    </source>
</evidence>
<dbReference type="InterPro" id="IPR050602">
    <property type="entry name" value="Malonyl-ACP_OMT"/>
</dbReference>
<sequence length="264" mass="29906">MSFGFNLDKHKIKQAFSQSVLTYNDVTQLQRTVGKALLQHIKLPDVTDTLLDLGCGTGFLTAELLTLLPCERMIALDMALPMVQAARLKLRNFDNVTYICADAQQLPIAEHAVGHVFSNLMLQWCVDLEAVFTEIRRVLKPGGQLVFSIFGPQTLQELKQAWAVVDNYNHVNYFYSMSELEAFLRQAGFTILKYERQSYVSSYESVLVLMKELKQMGAHNVNGGRNKRLTTKNQMQNMMAAYPKCIDTDRILATFDVITLVVRA</sequence>
<dbReference type="PANTHER" id="PTHR13090:SF1">
    <property type="entry name" value="ARGININE-HYDROXYLASE NDUFAF5, MITOCHONDRIAL"/>
    <property type="match status" value="1"/>
</dbReference>
<evidence type="ECO:0000313" key="10">
    <source>
        <dbReference type="EMBL" id="SJM92441.1"/>
    </source>
</evidence>
<protein>
    <recommendedName>
        <fullName evidence="3 8">Malonyl-[acyl-carrier protein] O-methyltransferase</fullName>
        <shortName evidence="8">Malonyl-ACP O-methyltransferase</shortName>
        <ecNumber evidence="3 8">2.1.1.197</ecNumber>
    </recommendedName>
    <alternativeName>
        <fullName evidence="8">Biotin synthesis protein BioC</fullName>
    </alternativeName>
</protein>
<dbReference type="GO" id="GO:0032259">
    <property type="term" value="P:methylation"/>
    <property type="evidence" value="ECO:0007669"/>
    <property type="project" value="UniProtKB-KW"/>
</dbReference>
<dbReference type="RefSeq" id="WP_087146965.1">
    <property type="nucleotide sequence ID" value="NZ_FUKJ01000192.1"/>
</dbReference>
<dbReference type="OrthoDB" id="9760689at2"/>
<comment type="similarity">
    <text evidence="8">Belongs to the methyltransferase superfamily.</text>
</comment>
<keyword evidence="5 8" id="KW-0808">Transferase</keyword>
<evidence type="ECO:0000259" key="9">
    <source>
        <dbReference type="Pfam" id="PF08241"/>
    </source>
</evidence>
<name>A0A1R4H8T4_9GAMM</name>
<keyword evidence="11" id="KW-1185">Reference proteome</keyword>
<dbReference type="InterPro" id="IPR029063">
    <property type="entry name" value="SAM-dependent_MTases_sf"/>
</dbReference>
<dbReference type="InterPro" id="IPR011814">
    <property type="entry name" value="BioC"/>
</dbReference>
<dbReference type="Pfam" id="PF08241">
    <property type="entry name" value="Methyltransf_11"/>
    <property type="match status" value="1"/>
</dbReference>
<evidence type="ECO:0000256" key="1">
    <source>
        <dbReference type="ARBA" id="ARBA00000852"/>
    </source>
</evidence>
<dbReference type="EMBL" id="FUKJ01000192">
    <property type="protein sequence ID" value="SJM92441.1"/>
    <property type="molecule type" value="Genomic_DNA"/>
</dbReference>
<evidence type="ECO:0000313" key="11">
    <source>
        <dbReference type="Proteomes" id="UP000195442"/>
    </source>
</evidence>
<dbReference type="HAMAP" id="MF_00835">
    <property type="entry name" value="BioC"/>
    <property type="match status" value="1"/>
</dbReference>
<evidence type="ECO:0000256" key="6">
    <source>
        <dbReference type="ARBA" id="ARBA00022691"/>
    </source>
</evidence>
<dbReference type="UniPathway" id="UPA00078"/>
<dbReference type="GO" id="GO:0009102">
    <property type="term" value="P:biotin biosynthetic process"/>
    <property type="evidence" value="ECO:0007669"/>
    <property type="project" value="UniProtKB-UniRule"/>
</dbReference>
<keyword evidence="4 8" id="KW-0489">Methyltransferase</keyword>